<evidence type="ECO:0000313" key="2">
    <source>
        <dbReference type="Proteomes" id="UP001157502"/>
    </source>
</evidence>
<reference evidence="1" key="1">
    <citation type="submission" date="2021-05" db="EMBL/GenBank/DDBJ databases">
        <authorList>
            <person name="Pan Q."/>
            <person name="Jouanno E."/>
            <person name="Zahm M."/>
            <person name="Klopp C."/>
            <person name="Cabau C."/>
            <person name="Louis A."/>
            <person name="Berthelot C."/>
            <person name="Parey E."/>
            <person name="Roest Crollius H."/>
            <person name="Montfort J."/>
            <person name="Robinson-Rechavi M."/>
            <person name="Bouchez O."/>
            <person name="Lampietro C."/>
            <person name="Lopez Roques C."/>
            <person name="Donnadieu C."/>
            <person name="Postlethwait J."/>
            <person name="Bobe J."/>
            <person name="Dillon D."/>
            <person name="Chandos A."/>
            <person name="von Hippel F."/>
            <person name="Guiguen Y."/>
        </authorList>
    </citation>
    <scope>NUCLEOTIDE SEQUENCE</scope>
    <source>
        <strain evidence="1">YG-Jan2019</strain>
    </source>
</reference>
<comment type="caution">
    <text evidence="1">The sequence shown here is derived from an EMBL/GenBank/DDBJ whole genome shotgun (WGS) entry which is preliminary data.</text>
</comment>
<name>A0ACC2FM65_DALPE</name>
<accession>A0ACC2FM65</accession>
<proteinExistence type="predicted"/>
<sequence length="117" mass="12540">MRSVVPSRHSEVTGRNGGNTEPHILGPMLVRVAVESGSEMEYVTQSRSVCGPSPLLHPPPLVDLAPGETIQVAAQDSDKGPCYAGWVKGHLKISLAQVELSEEASDVMRLQTSVPQR</sequence>
<protein>
    <submittedName>
        <fullName evidence="1">Uncharacterized protein</fullName>
    </submittedName>
</protein>
<organism evidence="1 2">
    <name type="scientific">Dallia pectoralis</name>
    <name type="common">Alaska blackfish</name>
    <dbReference type="NCBI Taxonomy" id="75939"/>
    <lineage>
        <taxon>Eukaryota</taxon>
        <taxon>Metazoa</taxon>
        <taxon>Chordata</taxon>
        <taxon>Craniata</taxon>
        <taxon>Vertebrata</taxon>
        <taxon>Euteleostomi</taxon>
        <taxon>Actinopterygii</taxon>
        <taxon>Neopterygii</taxon>
        <taxon>Teleostei</taxon>
        <taxon>Protacanthopterygii</taxon>
        <taxon>Esociformes</taxon>
        <taxon>Umbridae</taxon>
        <taxon>Dallia</taxon>
    </lineage>
</organism>
<dbReference type="Proteomes" id="UP001157502">
    <property type="component" value="Chromosome 25"/>
</dbReference>
<evidence type="ECO:0000313" key="1">
    <source>
        <dbReference type="EMBL" id="KAJ7992459.1"/>
    </source>
</evidence>
<gene>
    <name evidence="1" type="ORF">DPEC_G00278770</name>
</gene>
<keyword evidence="2" id="KW-1185">Reference proteome</keyword>
<dbReference type="EMBL" id="CM055752">
    <property type="protein sequence ID" value="KAJ7992459.1"/>
    <property type="molecule type" value="Genomic_DNA"/>
</dbReference>